<comment type="caution">
    <text evidence="4">The sequence shown here is derived from an EMBL/GenBank/DDBJ whole genome shotgun (WGS) entry which is preliminary data.</text>
</comment>
<protein>
    <submittedName>
        <fullName evidence="4">Amino acid ABC transporter substrate-binding protein (PAAT family)</fullName>
    </submittedName>
</protein>
<dbReference type="PANTHER" id="PTHR35936:SF17">
    <property type="entry name" value="ARGININE-BINDING EXTRACELLULAR PROTEIN ARTP"/>
    <property type="match status" value="1"/>
</dbReference>
<dbReference type="Pfam" id="PF00497">
    <property type="entry name" value="SBP_bac_3"/>
    <property type="match status" value="1"/>
</dbReference>
<dbReference type="EMBL" id="QNSB01000001">
    <property type="protein sequence ID" value="RBP74706.1"/>
    <property type="molecule type" value="Genomic_DNA"/>
</dbReference>
<evidence type="ECO:0000313" key="5">
    <source>
        <dbReference type="Proteomes" id="UP000253509"/>
    </source>
</evidence>
<reference evidence="4 5" key="1">
    <citation type="submission" date="2018-06" db="EMBL/GenBank/DDBJ databases">
        <title>Freshwater and sediment microbial communities from various areas in North America, analyzing microbe dynamics in response to fracking.</title>
        <authorList>
            <person name="Lamendella R."/>
        </authorList>
    </citation>
    <scope>NUCLEOTIDE SEQUENCE [LARGE SCALE GENOMIC DNA]</scope>
    <source>
        <strain evidence="4 5">3b_TX</strain>
    </source>
</reference>
<dbReference type="CDD" id="cd13530">
    <property type="entry name" value="PBP2_peptides_like"/>
    <property type="match status" value="1"/>
</dbReference>
<proteinExistence type="predicted"/>
<feature type="signal peptide" evidence="2">
    <location>
        <begin position="1"/>
        <end position="28"/>
    </location>
</feature>
<keyword evidence="5" id="KW-1185">Reference proteome</keyword>
<dbReference type="SUPFAM" id="SSF53850">
    <property type="entry name" value="Periplasmic binding protein-like II"/>
    <property type="match status" value="1"/>
</dbReference>
<dbReference type="AlphaFoldDB" id="A0A366IR00"/>
<dbReference type="SMART" id="SM00062">
    <property type="entry name" value="PBPb"/>
    <property type="match status" value="1"/>
</dbReference>
<dbReference type="PROSITE" id="PS51257">
    <property type="entry name" value="PROKAR_LIPOPROTEIN"/>
    <property type="match status" value="1"/>
</dbReference>
<evidence type="ECO:0000256" key="1">
    <source>
        <dbReference type="ARBA" id="ARBA00022729"/>
    </source>
</evidence>
<dbReference type="Proteomes" id="UP000253509">
    <property type="component" value="Unassembled WGS sequence"/>
</dbReference>
<evidence type="ECO:0000259" key="3">
    <source>
        <dbReference type="SMART" id="SM00062"/>
    </source>
</evidence>
<sequence length="287" mass="29688">MRTSTTMIAVVAVSALFLSACSSGSADASGDAGSAFGECEVTGEAGSITLDPVADGTLTVATNLPSPAWWKGISPEEITGGYEYCMAATIAHRAGLESVTVKNVSFDGLVAGQVKDFDIALAQVSITEERDKVVDFSEPYYSSKIGVLTQADSGVTPENIADRQLGVQVGTTAVDFVPETVAPKQEARTFQDTEGMITAVQSGQIDAALQDTAIVLGFAQQSGGALEVVGQYDSGEEYGAIYPQGAANSGELDKAISAMHDDGTFDALSAAWLAEAFGTDPNTIPEF</sequence>
<dbReference type="InterPro" id="IPR001638">
    <property type="entry name" value="Solute-binding_3/MltF_N"/>
</dbReference>
<feature type="chain" id="PRO_5017051302" evidence="2">
    <location>
        <begin position="29"/>
        <end position="287"/>
    </location>
</feature>
<evidence type="ECO:0000256" key="2">
    <source>
        <dbReference type="SAM" id="SignalP"/>
    </source>
</evidence>
<name>A0A366IR00_9MICO</name>
<gene>
    <name evidence="4" type="ORF">DFO65_101432</name>
</gene>
<evidence type="ECO:0000313" key="4">
    <source>
        <dbReference type="EMBL" id="RBP74706.1"/>
    </source>
</evidence>
<dbReference type="PANTHER" id="PTHR35936">
    <property type="entry name" value="MEMBRANE-BOUND LYTIC MUREIN TRANSGLYCOSYLASE F"/>
    <property type="match status" value="1"/>
</dbReference>
<feature type="domain" description="Solute-binding protein family 3/N-terminal" evidence="3">
    <location>
        <begin position="57"/>
        <end position="276"/>
    </location>
</feature>
<organism evidence="4 5">
    <name type="scientific">Brevibacterium celere</name>
    <dbReference type="NCBI Taxonomy" id="225845"/>
    <lineage>
        <taxon>Bacteria</taxon>
        <taxon>Bacillati</taxon>
        <taxon>Actinomycetota</taxon>
        <taxon>Actinomycetes</taxon>
        <taxon>Micrococcales</taxon>
        <taxon>Brevibacteriaceae</taxon>
        <taxon>Brevibacterium</taxon>
    </lineage>
</organism>
<dbReference type="RefSeq" id="WP_220151212.1">
    <property type="nucleotide sequence ID" value="NZ_QNSB01000001.1"/>
</dbReference>
<dbReference type="Gene3D" id="3.40.190.10">
    <property type="entry name" value="Periplasmic binding protein-like II"/>
    <property type="match status" value="2"/>
</dbReference>
<accession>A0A366IR00</accession>
<keyword evidence="1 2" id="KW-0732">Signal</keyword>